<reference evidence="3" key="1">
    <citation type="submission" date="2016-11" db="EMBL/GenBank/DDBJ databases">
        <authorList>
            <person name="Guldener U."/>
        </authorList>
    </citation>
    <scope>NUCLEOTIDE SEQUENCE [LARGE SCALE GENOMIC DNA]</scope>
</reference>
<gene>
    <name evidence="2" type="ORF">HGUI_01366</name>
</gene>
<evidence type="ECO:0000313" key="3">
    <source>
        <dbReference type="Proteomes" id="UP000183365"/>
    </source>
</evidence>
<dbReference type="VEuPathDB" id="FungiDB:HGUI_01366"/>
<feature type="transmembrane region" description="Helical" evidence="1">
    <location>
        <begin position="12"/>
        <end position="35"/>
    </location>
</feature>
<feature type="transmembrane region" description="Helical" evidence="1">
    <location>
        <begin position="492"/>
        <end position="511"/>
    </location>
</feature>
<feature type="transmembrane region" description="Helical" evidence="1">
    <location>
        <begin position="337"/>
        <end position="360"/>
    </location>
</feature>
<name>A0A1L0FHU8_9ASCO</name>
<keyword evidence="1" id="KW-0472">Membrane</keyword>
<proteinExistence type="predicted"/>
<dbReference type="AlphaFoldDB" id="A0A1L0FHU8"/>
<organism evidence="2 3">
    <name type="scientific">Hanseniaspora guilliermondii</name>
    <dbReference type="NCBI Taxonomy" id="56406"/>
    <lineage>
        <taxon>Eukaryota</taxon>
        <taxon>Fungi</taxon>
        <taxon>Dikarya</taxon>
        <taxon>Ascomycota</taxon>
        <taxon>Saccharomycotina</taxon>
        <taxon>Saccharomycetes</taxon>
        <taxon>Saccharomycodales</taxon>
        <taxon>Saccharomycodaceae</taxon>
        <taxon>Hanseniaspora</taxon>
    </lineage>
</organism>
<dbReference type="EMBL" id="FQNF01000018">
    <property type="protein sequence ID" value="SGZ39166.1"/>
    <property type="molecule type" value="Genomic_DNA"/>
</dbReference>
<dbReference type="OrthoDB" id="3973195at2759"/>
<dbReference type="Proteomes" id="UP000183365">
    <property type="component" value="Unassembled WGS sequence"/>
</dbReference>
<protein>
    <submittedName>
        <fullName evidence="2">Uncharacterized protein</fullName>
    </submittedName>
</protein>
<keyword evidence="3" id="KW-1185">Reference proteome</keyword>
<sequence length="518" mass="59444">MIFDKRRYISEIDSSIAFVSIYTALFLLIMFNIWFPYKAQNSVDNIHAVTKTTNLYTLSTTSSSTQSTNTSSSYASYSSILSTSQATLNSISLIKKDIVQSVSYIESIALKQAHAYIIDTVYFINTTYSKNKNFSDKQFKNITGVVDNTLEEKSNIIDQVVEKLNGSSVSINLGNDAESTVKQTDLQSLKLNYTYFDSFLKSKQNIFSEKFSMDNMVNASIYNTNLNHTGKYNLTLNSTQLSAIDLLLSGFFSESAKTKREYSSGDTTTIKSEHKKTIRNLTAIFCSFYVLGIILYFVVKLLLKDRIEQFFLEGQSITNPPIYGTEMKPKKHHFRNYFINIFMFLKTKTPILLIWLILIVEYCFVKYHINITFESQQSSLKKNVHYEKRSENINFASTLSDNIGAFIKFNMFDKENGIIVSYVDKLGIESTDLKTNILSTLKNVVSTSYDTTFYDDFLEGNIRLSLNKRQIQTNEFNLQTLFNTIKQLILKYLRILIAVVSIFVIAQLITFELHIHHF</sequence>
<keyword evidence="1" id="KW-1133">Transmembrane helix</keyword>
<feature type="transmembrane region" description="Helical" evidence="1">
    <location>
        <begin position="281"/>
        <end position="303"/>
    </location>
</feature>
<keyword evidence="1" id="KW-0812">Transmembrane</keyword>
<evidence type="ECO:0000313" key="2">
    <source>
        <dbReference type="EMBL" id="SGZ39166.1"/>
    </source>
</evidence>
<evidence type="ECO:0000256" key="1">
    <source>
        <dbReference type="SAM" id="Phobius"/>
    </source>
</evidence>
<accession>A0A1L0FHU8</accession>